<protein>
    <submittedName>
        <fullName evidence="1">Uncharacterized protein</fullName>
    </submittedName>
</protein>
<sequence length="169" mass="19227">MTSWVGCHNAISSRLLISAANDYFCSKSRGRKHHQFCPSTPKDYSLITSGYQQLRIGILSPMKEFLTYGCNMPISAIDRGIFHSASYAQFSRRKKKESEATITYFHLTEPEVLFVNAIESQEESNYFDGFGLHPVVNSHQCVRRFGENHLEALFLCSRRICCSPLMACL</sequence>
<proteinExistence type="predicted"/>
<comment type="caution">
    <text evidence="1">The sequence shown here is derived from an EMBL/GenBank/DDBJ whole genome shotgun (WGS) entry which is preliminary data.</text>
</comment>
<dbReference type="AlphaFoldDB" id="A0AAV4QI45"/>
<organism evidence="1 2">
    <name type="scientific">Caerostris extrusa</name>
    <name type="common">Bark spider</name>
    <name type="synonym">Caerostris bankana</name>
    <dbReference type="NCBI Taxonomy" id="172846"/>
    <lineage>
        <taxon>Eukaryota</taxon>
        <taxon>Metazoa</taxon>
        <taxon>Ecdysozoa</taxon>
        <taxon>Arthropoda</taxon>
        <taxon>Chelicerata</taxon>
        <taxon>Arachnida</taxon>
        <taxon>Araneae</taxon>
        <taxon>Araneomorphae</taxon>
        <taxon>Entelegynae</taxon>
        <taxon>Araneoidea</taxon>
        <taxon>Araneidae</taxon>
        <taxon>Caerostris</taxon>
    </lineage>
</organism>
<evidence type="ECO:0000313" key="1">
    <source>
        <dbReference type="EMBL" id="GIY09090.1"/>
    </source>
</evidence>
<keyword evidence="2" id="KW-1185">Reference proteome</keyword>
<dbReference type="EMBL" id="BPLR01006330">
    <property type="protein sequence ID" value="GIY09090.1"/>
    <property type="molecule type" value="Genomic_DNA"/>
</dbReference>
<evidence type="ECO:0000313" key="2">
    <source>
        <dbReference type="Proteomes" id="UP001054945"/>
    </source>
</evidence>
<gene>
    <name evidence="1" type="ORF">CEXT_191961</name>
</gene>
<accession>A0AAV4QI45</accession>
<name>A0AAV4QI45_CAEEX</name>
<reference evidence="1 2" key="1">
    <citation type="submission" date="2021-06" db="EMBL/GenBank/DDBJ databases">
        <title>Caerostris extrusa draft genome.</title>
        <authorList>
            <person name="Kono N."/>
            <person name="Arakawa K."/>
        </authorList>
    </citation>
    <scope>NUCLEOTIDE SEQUENCE [LARGE SCALE GENOMIC DNA]</scope>
</reference>
<dbReference type="Proteomes" id="UP001054945">
    <property type="component" value="Unassembled WGS sequence"/>
</dbReference>